<evidence type="ECO:0000313" key="2">
    <source>
        <dbReference type="Proteomes" id="UP001165565"/>
    </source>
</evidence>
<reference evidence="1" key="1">
    <citation type="submission" date="2022-06" db="EMBL/GenBank/DDBJ databases">
        <title>Sphingomonas sp. nov. isolated from rhizosphere soil of tomato.</title>
        <authorList>
            <person name="Dong H."/>
            <person name="Gao R."/>
        </authorList>
    </citation>
    <scope>NUCLEOTIDE SEQUENCE</scope>
    <source>
        <strain evidence="1">MMSM24</strain>
    </source>
</reference>
<name>A0AA42CVN3_9SPHN</name>
<evidence type="ECO:0000313" key="1">
    <source>
        <dbReference type="EMBL" id="MCW6536778.1"/>
    </source>
</evidence>
<organism evidence="1 2">
    <name type="scientific">Sphingomonas lycopersici</name>
    <dbReference type="NCBI Taxonomy" id="2951807"/>
    <lineage>
        <taxon>Bacteria</taxon>
        <taxon>Pseudomonadati</taxon>
        <taxon>Pseudomonadota</taxon>
        <taxon>Alphaproteobacteria</taxon>
        <taxon>Sphingomonadales</taxon>
        <taxon>Sphingomonadaceae</taxon>
        <taxon>Sphingomonas</taxon>
    </lineage>
</organism>
<sequence>MKATTKTTRDAKEPFYYVSDYLHIVPMPLGPADAQSMIEDFLLPKWRAE</sequence>
<dbReference type="Proteomes" id="UP001165565">
    <property type="component" value="Unassembled WGS sequence"/>
</dbReference>
<protein>
    <submittedName>
        <fullName evidence="1">Uncharacterized protein</fullName>
    </submittedName>
</protein>
<proteinExistence type="predicted"/>
<dbReference type="AlphaFoldDB" id="A0AA42CVN3"/>
<dbReference type="EMBL" id="JANFAV010000016">
    <property type="protein sequence ID" value="MCW6536778.1"/>
    <property type="molecule type" value="Genomic_DNA"/>
</dbReference>
<accession>A0AA42CVN3</accession>
<comment type="caution">
    <text evidence="1">The sequence shown here is derived from an EMBL/GenBank/DDBJ whole genome shotgun (WGS) entry which is preliminary data.</text>
</comment>
<dbReference type="RefSeq" id="WP_265270518.1">
    <property type="nucleotide sequence ID" value="NZ_JANFAV010000016.1"/>
</dbReference>
<keyword evidence="2" id="KW-1185">Reference proteome</keyword>
<gene>
    <name evidence="1" type="ORF">NEE01_18530</name>
</gene>